<evidence type="ECO:0000313" key="3">
    <source>
        <dbReference type="Proteomes" id="UP000299102"/>
    </source>
</evidence>
<feature type="region of interest" description="Disordered" evidence="1">
    <location>
        <begin position="72"/>
        <end position="93"/>
    </location>
</feature>
<dbReference type="EMBL" id="BGZK01000069">
    <property type="protein sequence ID" value="GBP15119.1"/>
    <property type="molecule type" value="Genomic_DNA"/>
</dbReference>
<protein>
    <submittedName>
        <fullName evidence="2">Uncharacterized protein</fullName>
    </submittedName>
</protein>
<name>A0A4C1TKL0_EUMVA</name>
<gene>
    <name evidence="2" type="ORF">EVAR_11421_1</name>
</gene>
<accession>A0A4C1TKL0</accession>
<proteinExistence type="predicted"/>
<dbReference type="AlphaFoldDB" id="A0A4C1TKL0"/>
<evidence type="ECO:0000313" key="2">
    <source>
        <dbReference type="EMBL" id="GBP15119.1"/>
    </source>
</evidence>
<evidence type="ECO:0000256" key="1">
    <source>
        <dbReference type="SAM" id="MobiDB-lite"/>
    </source>
</evidence>
<reference evidence="2 3" key="1">
    <citation type="journal article" date="2019" name="Commun. Biol.">
        <title>The bagworm genome reveals a unique fibroin gene that provides high tensile strength.</title>
        <authorList>
            <person name="Kono N."/>
            <person name="Nakamura H."/>
            <person name="Ohtoshi R."/>
            <person name="Tomita M."/>
            <person name="Numata K."/>
            <person name="Arakawa K."/>
        </authorList>
    </citation>
    <scope>NUCLEOTIDE SEQUENCE [LARGE SCALE GENOMIC DNA]</scope>
</reference>
<keyword evidence="3" id="KW-1185">Reference proteome</keyword>
<comment type="caution">
    <text evidence="2">The sequence shown here is derived from an EMBL/GenBank/DDBJ whole genome shotgun (WGS) entry which is preliminary data.</text>
</comment>
<dbReference type="Proteomes" id="UP000299102">
    <property type="component" value="Unassembled WGS sequence"/>
</dbReference>
<organism evidence="2 3">
    <name type="scientific">Eumeta variegata</name>
    <name type="common">Bagworm moth</name>
    <name type="synonym">Eumeta japonica</name>
    <dbReference type="NCBI Taxonomy" id="151549"/>
    <lineage>
        <taxon>Eukaryota</taxon>
        <taxon>Metazoa</taxon>
        <taxon>Ecdysozoa</taxon>
        <taxon>Arthropoda</taxon>
        <taxon>Hexapoda</taxon>
        <taxon>Insecta</taxon>
        <taxon>Pterygota</taxon>
        <taxon>Neoptera</taxon>
        <taxon>Endopterygota</taxon>
        <taxon>Lepidoptera</taxon>
        <taxon>Glossata</taxon>
        <taxon>Ditrysia</taxon>
        <taxon>Tineoidea</taxon>
        <taxon>Psychidae</taxon>
        <taxon>Oiketicinae</taxon>
        <taxon>Eumeta</taxon>
    </lineage>
</organism>
<sequence length="93" mass="10084">MKLHLIALRVPSSVNSNADVITSSTTSAESTRQVRRYEPLCAQARAVSSTADLAHLARALLAAQPPLRPARRAFLPPYPPEPDDPPMDVVQVN</sequence>